<dbReference type="AlphaFoldDB" id="A0AAV0WQD9"/>
<evidence type="ECO:0000313" key="1">
    <source>
        <dbReference type="EMBL" id="CAI6358229.1"/>
    </source>
</evidence>
<dbReference type="EMBL" id="CARXXK010000002">
    <property type="protein sequence ID" value="CAI6358229.1"/>
    <property type="molecule type" value="Genomic_DNA"/>
</dbReference>
<organism evidence="1 2">
    <name type="scientific">Macrosiphum euphorbiae</name>
    <name type="common">potato aphid</name>
    <dbReference type="NCBI Taxonomy" id="13131"/>
    <lineage>
        <taxon>Eukaryota</taxon>
        <taxon>Metazoa</taxon>
        <taxon>Ecdysozoa</taxon>
        <taxon>Arthropoda</taxon>
        <taxon>Hexapoda</taxon>
        <taxon>Insecta</taxon>
        <taxon>Pterygota</taxon>
        <taxon>Neoptera</taxon>
        <taxon>Paraneoptera</taxon>
        <taxon>Hemiptera</taxon>
        <taxon>Sternorrhyncha</taxon>
        <taxon>Aphidomorpha</taxon>
        <taxon>Aphidoidea</taxon>
        <taxon>Aphididae</taxon>
        <taxon>Macrosiphini</taxon>
        <taxon>Macrosiphum</taxon>
    </lineage>
</organism>
<keyword evidence="2" id="KW-1185">Reference proteome</keyword>
<evidence type="ECO:0000313" key="2">
    <source>
        <dbReference type="Proteomes" id="UP001160148"/>
    </source>
</evidence>
<name>A0AAV0WQD9_9HEMI</name>
<dbReference type="Proteomes" id="UP001160148">
    <property type="component" value="Unassembled WGS sequence"/>
</dbReference>
<reference evidence="1 2" key="1">
    <citation type="submission" date="2023-01" db="EMBL/GenBank/DDBJ databases">
        <authorList>
            <person name="Whitehead M."/>
        </authorList>
    </citation>
    <scope>NUCLEOTIDE SEQUENCE [LARGE SCALE GENOMIC DNA]</scope>
</reference>
<protein>
    <submittedName>
        <fullName evidence="1">Uncharacterized protein</fullName>
    </submittedName>
</protein>
<sequence>MLAIVLVNMKSLMIIKIVSTLIYYSQKKKIYIISSVLRKNMKAVLERIIETIKVIGKRGLSFRGAKDAEAAYTLNDDSLDNGNFLEMFILISKFDTLLKEHIDEEKVKKIVKSVNKKE</sequence>
<gene>
    <name evidence="1" type="ORF">MEUPH1_LOCUS13767</name>
</gene>
<proteinExistence type="predicted"/>
<accession>A0AAV0WQD9</accession>
<comment type="caution">
    <text evidence="1">The sequence shown here is derived from an EMBL/GenBank/DDBJ whole genome shotgun (WGS) entry which is preliminary data.</text>
</comment>